<dbReference type="GO" id="GO:0032259">
    <property type="term" value="P:methylation"/>
    <property type="evidence" value="ECO:0007669"/>
    <property type="project" value="UniProtKB-KW"/>
</dbReference>
<reference evidence="5" key="1">
    <citation type="submission" date="2016-10" db="EMBL/GenBank/DDBJ databases">
        <authorList>
            <person name="Varghese N."/>
            <person name="Submissions S."/>
        </authorList>
    </citation>
    <scope>NUCLEOTIDE SEQUENCE [LARGE SCALE GENOMIC DNA]</scope>
    <source>
        <strain evidence="5">CGMCC 1.7061</strain>
    </source>
</reference>
<dbReference type="GO" id="GO:0008168">
    <property type="term" value="F:methyltransferase activity"/>
    <property type="evidence" value="ECO:0007669"/>
    <property type="project" value="UniProtKB-KW"/>
</dbReference>
<evidence type="ECO:0000256" key="1">
    <source>
        <dbReference type="ARBA" id="ARBA00022603"/>
    </source>
</evidence>
<dbReference type="PIRSF" id="PIRSF018005">
    <property type="entry name" value="UCP018005"/>
    <property type="match status" value="1"/>
</dbReference>
<dbReference type="PANTHER" id="PTHR43397:SF1">
    <property type="entry name" value="ERGOTHIONEINE BIOSYNTHESIS PROTEIN 1"/>
    <property type="match status" value="1"/>
</dbReference>
<dbReference type="Proteomes" id="UP000198519">
    <property type="component" value="Unassembled WGS sequence"/>
</dbReference>
<dbReference type="SUPFAM" id="SSF53335">
    <property type="entry name" value="S-adenosyl-L-methionine-dependent methyltransferases"/>
    <property type="match status" value="1"/>
</dbReference>
<dbReference type="EMBL" id="FOUE01000003">
    <property type="protein sequence ID" value="SFM34821.1"/>
    <property type="molecule type" value="Genomic_DNA"/>
</dbReference>
<organism evidence="4 5">
    <name type="scientific">Marinobacter zhejiangensis</name>
    <dbReference type="NCBI Taxonomy" id="488535"/>
    <lineage>
        <taxon>Bacteria</taxon>
        <taxon>Pseudomonadati</taxon>
        <taxon>Pseudomonadota</taxon>
        <taxon>Gammaproteobacteria</taxon>
        <taxon>Pseudomonadales</taxon>
        <taxon>Marinobacteraceae</taxon>
        <taxon>Marinobacter</taxon>
    </lineage>
</organism>
<dbReference type="InterPro" id="IPR035094">
    <property type="entry name" value="EgtD"/>
</dbReference>
<feature type="domain" description="Histidine-specific methyltransferase SAM-dependent" evidence="3">
    <location>
        <begin position="32"/>
        <end position="329"/>
    </location>
</feature>
<dbReference type="Gene3D" id="3.40.50.150">
    <property type="entry name" value="Vaccinia Virus protein VP39"/>
    <property type="match status" value="1"/>
</dbReference>
<gene>
    <name evidence="4" type="ORF">SAMN04487963_2168</name>
</gene>
<evidence type="ECO:0000256" key="2">
    <source>
        <dbReference type="ARBA" id="ARBA00022679"/>
    </source>
</evidence>
<dbReference type="InterPro" id="IPR017804">
    <property type="entry name" value="MeTrfase_EgtD-like"/>
</dbReference>
<keyword evidence="2 4" id="KW-0808">Transferase</keyword>
<dbReference type="NCBIfam" id="TIGR03438">
    <property type="entry name" value="egtD_ergothio"/>
    <property type="match status" value="1"/>
</dbReference>
<evidence type="ECO:0000313" key="4">
    <source>
        <dbReference type="EMBL" id="SFM34821.1"/>
    </source>
</evidence>
<name>A0A1I4Q414_9GAMM</name>
<proteinExistence type="predicted"/>
<keyword evidence="5" id="KW-1185">Reference proteome</keyword>
<keyword evidence="1 4" id="KW-0489">Methyltransferase</keyword>
<dbReference type="RefSeq" id="WP_092022400.1">
    <property type="nucleotide sequence ID" value="NZ_FOUE01000003.1"/>
</dbReference>
<dbReference type="AlphaFoldDB" id="A0A1I4Q414"/>
<dbReference type="InterPro" id="IPR019257">
    <property type="entry name" value="MeTrfase_dom"/>
</dbReference>
<dbReference type="Pfam" id="PF10017">
    <property type="entry name" value="Methyltransf_33"/>
    <property type="match status" value="1"/>
</dbReference>
<sequence>MQPQLCEQTDSPLASEQRLQFHNVKPELVDQRREILQGLTADCKYVSPKYFYDEAGCRLFDRITELEEYYVTRAERSILQGAGQDICGYLSDKTMLIEPGSGSCEKIRMLLAHYLPASYAPIEISEYYLERAARQLRSEFPDLTVHAVCADFTSLDRMPDSVPPAPKAAFFPGSTIGNFEPKDAIGLLANLRRMLGVGGKLLIGVDLLKDPDQLHAAYNDQLGVTAQFNLNLLTHIGRILKRPFNTGYFRHKAFFNRALSRIEMHLECQQAHSLEVDGHTLRFAKGETIHTENSYKYSVASFEALASKAGFRRQQTWTDEGRNFSFHCLVAS</sequence>
<dbReference type="PANTHER" id="PTHR43397">
    <property type="entry name" value="ERGOTHIONEINE BIOSYNTHESIS PROTEIN 1"/>
    <property type="match status" value="1"/>
</dbReference>
<dbReference type="OrthoDB" id="5289726at2"/>
<evidence type="ECO:0000313" key="5">
    <source>
        <dbReference type="Proteomes" id="UP000198519"/>
    </source>
</evidence>
<evidence type="ECO:0000259" key="3">
    <source>
        <dbReference type="Pfam" id="PF10017"/>
    </source>
</evidence>
<dbReference type="STRING" id="488535.SAMN04487963_2168"/>
<protein>
    <submittedName>
        <fullName evidence="4">Dimethylhistidine N-methyltransferase</fullName>
    </submittedName>
</protein>
<accession>A0A1I4Q414</accession>
<dbReference type="InterPro" id="IPR029063">
    <property type="entry name" value="SAM-dependent_MTases_sf"/>
</dbReference>
<dbReference type="InterPro" id="IPR051128">
    <property type="entry name" value="EgtD_Methyltrsf_superfamily"/>
</dbReference>